<dbReference type="Pfam" id="PF00076">
    <property type="entry name" value="RRM_1"/>
    <property type="match status" value="1"/>
</dbReference>
<dbReference type="EC" id="5.2.1.8" evidence="3"/>
<evidence type="ECO:0000256" key="5">
    <source>
        <dbReference type="ARBA" id="ARBA00023235"/>
    </source>
</evidence>
<protein>
    <recommendedName>
        <fullName evidence="3">peptidylprolyl isomerase</fullName>
        <ecNumber evidence="3">5.2.1.8</ecNumber>
    </recommendedName>
</protein>
<reference evidence="10" key="1">
    <citation type="journal article" date="2015" name="Genome Biol. Evol.">
        <title>Nucleomorph Genome Sequences of Two Chlorarachniophytes, Amorphochlora amoebiformis and Lotharella vacuolata.</title>
        <authorList>
            <person name="Suzuki S."/>
            <person name="Shirato S."/>
            <person name="Hirakawa Y."/>
            <person name="Ishida K."/>
        </authorList>
    </citation>
    <scope>NUCLEOTIDE SEQUENCE</scope>
    <source>
        <strain evidence="10">CCMP2058</strain>
    </source>
</reference>
<sequence>MLIIVLTLIGPICLKVNGSFISFEIVKINHMFKNRNIIEYKNNKLIIKTYDSEILVNLLYFRLTYGIYRKQIQKLRKMIHYNKFLVLVEEKYYPSYQIKLILQKCHQEEILFDSNSVIGLVYKGKATLYRILKKIYNQSCLKLRVKIKSSTKLFINFYDIWSQIKANYENFLLVMRYNIRSKKVSEKSGNLGQWKINSSILEIIGDITKFDILPSEKILFICKLNSSTNEEDLRYIFSRYGNIIKITVIRDKITNKSLNYAFVQFASKKSCENAYLKSHNIIIDGCKIKVKFSQSIINMK</sequence>
<dbReference type="SUPFAM" id="SSF54928">
    <property type="entry name" value="RNA-binding domain, RBD"/>
    <property type="match status" value="1"/>
</dbReference>
<keyword evidence="5 10" id="KW-0413">Isomerase</keyword>
<comment type="catalytic activity">
    <reaction evidence="1">
        <text>[protein]-peptidylproline (omega=180) = [protein]-peptidylproline (omega=0)</text>
        <dbReference type="Rhea" id="RHEA:16237"/>
        <dbReference type="Rhea" id="RHEA-COMP:10747"/>
        <dbReference type="Rhea" id="RHEA-COMP:10748"/>
        <dbReference type="ChEBI" id="CHEBI:83833"/>
        <dbReference type="ChEBI" id="CHEBI:83834"/>
        <dbReference type="EC" id="5.2.1.8"/>
    </reaction>
</comment>
<dbReference type="PANTHER" id="PTHR45843:SF1">
    <property type="entry name" value="PEPTIDYL-PROLYL CIS-TRANS ISOMERASE-LIKE 4"/>
    <property type="match status" value="1"/>
</dbReference>
<dbReference type="AlphaFoldDB" id="A0A0H5BQZ1"/>
<dbReference type="InterPro" id="IPR012677">
    <property type="entry name" value="Nucleotide-bd_a/b_plait_sf"/>
</dbReference>
<dbReference type="GO" id="GO:0003755">
    <property type="term" value="F:peptidyl-prolyl cis-trans isomerase activity"/>
    <property type="evidence" value="ECO:0007669"/>
    <property type="project" value="UniProtKB-KW"/>
</dbReference>
<dbReference type="InterPro" id="IPR035979">
    <property type="entry name" value="RBD_domain_sf"/>
</dbReference>
<gene>
    <name evidence="10" type="primary">ppci</name>
</gene>
<name>A0A0H5BQZ1_9EUKA</name>
<proteinExistence type="predicted"/>
<feature type="signal peptide" evidence="8">
    <location>
        <begin position="1"/>
        <end position="18"/>
    </location>
</feature>
<keyword evidence="7" id="KW-0694">RNA-binding</keyword>
<feature type="chain" id="PRO_5005216346" description="peptidylprolyl isomerase" evidence="8">
    <location>
        <begin position="19"/>
        <end position="300"/>
    </location>
</feature>
<dbReference type="InterPro" id="IPR035542">
    <property type="entry name" value="CRIP"/>
</dbReference>
<comment type="subcellular location">
    <subcellularLocation>
        <location evidence="2">Nucleus</location>
    </subcellularLocation>
</comment>
<keyword evidence="8" id="KW-0732">Signal</keyword>
<feature type="domain" description="RRM" evidence="9">
    <location>
        <begin position="217"/>
        <end position="295"/>
    </location>
</feature>
<evidence type="ECO:0000259" key="9">
    <source>
        <dbReference type="PROSITE" id="PS50102"/>
    </source>
</evidence>
<dbReference type="PROSITE" id="PS50102">
    <property type="entry name" value="RRM"/>
    <property type="match status" value="1"/>
</dbReference>
<geneLocation type="nucleomorph" evidence="10"/>
<dbReference type="InterPro" id="IPR000504">
    <property type="entry name" value="RRM_dom"/>
</dbReference>
<organism evidence="10">
    <name type="scientific">Amorphochlora amoebiformis</name>
    <dbReference type="NCBI Taxonomy" id="1561963"/>
    <lineage>
        <taxon>Eukaryota</taxon>
        <taxon>Sar</taxon>
        <taxon>Rhizaria</taxon>
        <taxon>Cercozoa</taxon>
        <taxon>Chlorarachniophyceae</taxon>
        <taxon>Amorphochlora</taxon>
    </lineage>
</organism>
<dbReference type="SMART" id="SM00360">
    <property type="entry name" value="RRM"/>
    <property type="match status" value="1"/>
</dbReference>
<dbReference type="GO" id="GO:0005634">
    <property type="term" value="C:nucleus"/>
    <property type="evidence" value="ECO:0007669"/>
    <property type="project" value="UniProtKB-SubCell"/>
</dbReference>
<dbReference type="PANTHER" id="PTHR45843">
    <property type="entry name" value="PEPTIDYL-PROLYL CIS-TRANS ISOMERASE-LIKE 4"/>
    <property type="match status" value="1"/>
</dbReference>
<dbReference type="GO" id="GO:0003723">
    <property type="term" value="F:RNA binding"/>
    <property type="evidence" value="ECO:0007669"/>
    <property type="project" value="UniProtKB-UniRule"/>
</dbReference>
<dbReference type="Gene3D" id="3.30.70.330">
    <property type="match status" value="1"/>
</dbReference>
<dbReference type="EMBL" id="AB996602">
    <property type="protein sequence ID" value="BAS01789.1"/>
    <property type="molecule type" value="Genomic_DNA"/>
</dbReference>
<evidence type="ECO:0000256" key="2">
    <source>
        <dbReference type="ARBA" id="ARBA00004123"/>
    </source>
</evidence>
<accession>A0A0H5BQZ1</accession>
<evidence type="ECO:0000313" key="10">
    <source>
        <dbReference type="EMBL" id="BAS01789.1"/>
    </source>
</evidence>
<evidence type="ECO:0000256" key="7">
    <source>
        <dbReference type="PROSITE-ProRule" id="PRU00176"/>
    </source>
</evidence>
<evidence type="ECO:0000256" key="1">
    <source>
        <dbReference type="ARBA" id="ARBA00000971"/>
    </source>
</evidence>
<keyword evidence="4" id="KW-0697">Rotamase</keyword>
<evidence type="ECO:0000256" key="6">
    <source>
        <dbReference type="ARBA" id="ARBA00023242"/>
    </source>
</evidence>
<keyword evidence="6" id="KW-0539">Nucleus</keyword>
<keyword evidence="10" id="KW-0542">Nucleomorph</keyword>
<evidence type="ECO:0000256" key="8">
    <source>
        <dbReference type="SAM" id="SignalP"/>
    </source>
</evidence>
<evidence type="ECO:0000256" key="4">
    <source>
        <dbReference type="ARBA" id="ARBA00023110"/>
    </source>
</evidence>
<evidence type="ECO:0000256" key="3">
    <source>
        <dbReference type="ARBA" id="ARBA00013194"/>
    </source>
</evidence>